<dbReference type="GO" id="GO:0019290">
    <property type="term" value="P:siderophore biosynthetic process"/>
    <property type="evidence" value="ECO:0007669"/>
    <property type="project" value="InterPro"/>
</dbReference>
<dbReference type="InterPro" id="IPR002347">
    <property type="entry name" value="SDR_fam"/>
</dbReference>
<dbReference type="PRINTS" id="PR00080">
    <property type="entry name" value="SDRFAMILY"/>
</dbReference>
<dbReference type="PANTHER" id="PTHR24321">
    <property type="entry name" value="DEHYDROGENASES, SHORT CHAIN"/>
    <property type="match status" value="1"/>
</dbReference>
<dbReference type="InterPro" id="IPR036291">
    <property type="entry name" value="NAD(P)-bd_dom_sf"/>
</dbReference>
<dbReference type="PRINTS" id="PR01397">
    <property type="entry name" value="DHBDHDRGNASE"/>
</dbReference>
<name>D2XT23_9HYPH</name>
<evidence type="ECO:0000313" key="4">
    <source>
        <dbReference type="EMBL" id="ADB12988.1"/>
    </source>
</evidence>
<reference evidence="4" key="1">
    <citation type="journal article" date="2014" name="3 Biotech.">
        <title>Siderophore biosynthesis genes of Rhizobium sp. isolated from Cicer arietinum L.</title>
        <authorList>
            <person name="Datta B."/>
            <person name="Chakrabartty P.K."/>
        </authorList>
    </citation>
    <scope>NUCLEOTIDE SEQUENCE</scope>
    <source>
        <strain evidence="4">BICC 651</strain>
    </source>
</reference>
<dbReference type="FunFam" id="3.40.50.720:FF:000084">
    <property type="entry name" value="Short-chain dehydrogenase reductase"/>
    <property type="match status" value="1"/>
</dbReference>
<dbReference type="Pfam" id="PF13561">
    <property type="entry name" value="adh_short_C2"/>
    <property type="match status" value="1"/>
</dbReference>
<dbReference type="InterPro" id="IPR003560">
    <property type="entry name" value="DHB_DH"/>
</dbReference>
<dbReference type="AlphaFoldDB" id="D2XT23"/>
<keyword evidence="2" id="KW-0560">Oxidoreductase</keyword>
<dbReference type="EMBL" id="GU251056">
    <property type="protein sequence ID" value="ADB12988.1"/>
    <property type="molecule type" value="Genomic_DNA"/>
</dbReference>
<sequence>MTQQRFTGRRVLVTGTAEGSSAAASPNVSSRKGAEVIGLDLLADTAEAPFRQIALDITDAAAVETACKAIESEWGGLDILVNAAGILRLGDSESLTPEDWKACMDVNAAGPFYMLRQWSGTFKRQGRGAIVNVGSNAAVVPRIGMMAYCASKAALVSLSHCAALELAPYGVRCNVVSPGSTDTPMLAGMLSDPSGKDRLVAGLPDQFKLGIPLGKIARPDDIADTVLFLASDQAGHVTMQQIVVDGGATLAA</sequence>
<dbReference type="PROSITE" id="PS00061">
    <property type="entry name" value="ADH_SHORT"/>
    <property type="match status" value="1"/>
</dbReference>
<gene>
    <name evidence="4" type="primary">sidA</name>
</gene>
<dbReference type="NCBIfam" id="TIGR04316">
    <property type="entry name" value="dhbA_paeA"/>
    <property type="match status" value="1"/>
</dbReference>
<dbReference type="InterPro" id="IPR020904">
    <property type="entry name" value="Sc_DH/Rdtase_CS"/>
</dbReference>
<comment type="similarity">
    <text evidence="1">Belongs to the short-chain dehydrogenases/reductases (SDR) family.</text>
</comment>
<evidence type="ECO:0000256" key="1">
    <source>
        <dbReference type="ARBA" id="ARBA00006484"/>
    </source>
</evidence>
<dbReference type="GO" id="GO:0008667">
    <property type="term" value="F:2,3-dihydro-2,3-dihydroxybenzoate dehydrogenase activity"/>
    <property type="evidence" value="ECO:0007669"/>
    <property type="project" value="UniProtKB-UniRule"/>
</dbReference>
<proteinExistence type="inferred from homology"/>
<organism evidence="4">
    <name type="scientific">Rhizobium sp. BICC 651</name>
    <dbReference type="NCBI Taxonomy" id="697048"/>
    <lineage>
        <taxon>Bacteria</taxon>
        <taxon>Pseudomonadati</taxon>
        <taxon>Pseudomonadota</taxon>
        <taxon>Alphaproteobacteria</taxon>
        <taxon>Hyphomicrobiales</taxon>
        <taxon>Rhizobiaceae</taxon>
        <taxon>Rhizobium/Agrobacterium group</taxon>
        <taxon>Rhizobium</taxon>
    </lineage>
</organism>
<evidence type="ECO:0000256" key="2">
    <source>
        <dbReference type="ARBA" id="ARBA00023002"/>
    </source>
</evidence>
<dbReference type="PANTHER" id="PTHR24321:SF13">
    <property type="entry name" value="2,3-DIHYDRO-2,3-DIHYDROXYBENZOATE DEHYDROGENASE"/>
    <property type="match status" value="1"/>
</dbReference>
<evidence type="ECO:0000256" key="3">
    <source>
        <dbReference type="NCBIfam" id="TIGR04316"/>
    </source>
</evidence>
<dbReference type="Gene3D" id="3.40.50.720">
    <property type="entry name" value="NAD(P)-binding Rossmann-like Domain"/>
    <property type="match status" value="1"/>
</dbReference>
<dbReference type="EC" id="1.3.1.28" evidence="3"/>
<protein>
    <recommendedName>
        <fullName evidence="3">2,3-dihydro-2,3-dihydroxybenzoate dehydrogenase</fullName>
        <ecNumber evidence="3">1.3.1.28</ecNumber>
    </recommendedName>
</protein>
<accession>D2XT23</accession>
<dbReference type="NCBIfam" id="NF006074">
    <property type="entry name" value="PRK08220.1"/>
    <property type="match status" value="1"/>
</dbReference>
<dbReference type="SUPFAM" id="SSF51735">
    <property type="entry name" value="NAD(P)-binding Rossmann-fold domains"/>
    <property type="match status" value="1"/>
</dbReference>